<dbReference type="InterPro" id="IPR017970">
    <property type="entry name" value="Homeobox_CS"/>
</dbReference>
<evidence type="ECO:0000256" key="6">
    <source>
        <dbReference type="SAM" id="MobiDB-lite"/>
    </source>
</evidence>
<comment type="subcellular location">
    <subcellularLocation>
        <location evidence="4 5">Nucleus</location>
    </subcellularLocation>
</comment>
<dbReference type="InterPro" id="IPR042160">
    <property type="entry name" value="HD-Zip_IV"/>
</dbReference>
<dbReference type="EMBL" id="LSSN01001869">
    <property type="protein sequence ID" value="OMJ18006.1"/>
    <property type="molecule type" value="Genomic_DNA"/>
</dbReference>
<dbReference type="InterPro" id="IPR009057">
    <property type="entry name" value="Homeodomain-like_sf"/>
</dbReference>
<dbReference type="GO" id="GO:0003677">
    <property type="term" value="F:DNA binding"/>
    <property type="evidence" value="ECO:0007669"/>
    <property type="project" value="UniProtKB-UniRule"/>
</dbReference>
<dbReference type="PROSITE" id="PS50071">
    <property type="entry name" value="HOMEOBOX_2"/>
    <property type="match status" value="1"/>
</dbReference>
<dbReference type="PROSITE" id="PS00027">
    <property type="entry name" value="HOMEOBOX_1"/>
    <property type="match status" value="1"/>
</dbReference>
<keyword evidence="2 4" id="KW-0371">Homeobox</keyword>
<evidence type="ECO:0000256" key="1">
    <source>
        <dbReference type="ARBA" id="ARBA00023125"/>
    </source>
</evidence>
<organism evidence="8 9">
    <name type="scientific">Smittium culicis</name>
    <dbReference type="NCBI Taxonomy" id="133412"/>
    <lineage>
        <taxon>Eukaryota</taxon>
        <taxon>Fungi</taxon>
        <taxon>Fungi incertae sedis</taxon>
        <taxon>Zoopagomycota</taxon>
        <taxon>Kickxellomycotina</taxon>
        <taxon>Harpellomycetes</taxon>
        <taxon>Harpellales</taxon>
        <taxon>Legeriomycetaceae</taxon>
        <taxon>Smittium</taxon>
    </lineage>
</organism>
<dbReference type="PANTHER" id="PTHR45654:SF77">
    <property type="entry name" value="HOMEOBOX-LEUCINE ZIPPER PROTEIN MERISTEM L1"/>
    <property type="match status" value="1"/>
</dbReference>
<dbReference type="STRING" id="133412.A0A1R1XTQ6"/>
<keyword evidence="9" id="KW-1185">Reference proteome</keyword>
<dbReference type="SMART" id="SM00389">
    <property type="entry name" value="HOX"/>
    <property type="match status" value="1"/>
</dbReference>
<evidence type="ECO:0000256" key="4">
    <source>
        <dbReference type="PROSITE-ProRule" id="PRU00108"/>
    </source>
</evidence>
<protein>
    <submittedName>
        <fullName evidence="8">Homeobox protein YOX1</fullName>
    </submittedName>
</protein>
<dbReference type="OrthoDB" id="5600101at2759"/>
<evidence type="ECO:0000313" key="9">
    <source>
        <dbReference type="Proteomes" id="UP000187283"/>
    </source>
</evidence>
<comment type="caution">
    <text evidence="8">The sequence shown here is derived from an EMBL/GenBank/DDBJ whole genome shotgun (WGS) entry which is preliminary data.</text>
</comment>
<feature type="DNA-binding region" description="Homeobox" evidence="4">
    <location>
        <begin position="212"/>
        <end position="267"/>
    </location>
</feature>
<dbReference type="Proteomes" id="UP000187283">
    <property type="component" value="Unassembled WGS sequence"/>
</dbReference>
<feature type="region of interest" description="Disordered" evidence="6">
    <location>
        <begin position="592"/>
        <end position="614"/>
    </location>
</feature>
<evidence type="ECO:0000259" key="7">
    <source>
        <dbReference type="PROSITE" id="PS50071"/>
    </source>
</evidence>
<evidence type="ECO:0000256" key="2">
    <source>
        <dbReference type="ARBA" id="ARBA00023155"/>
    </source>
</evidence>
<sequence>MSNIPIWQRRSDKRSVPFNPHLNLSKTVFYPNHGINTNKLISEARSNNNLPTPPHTSFNSHTQFTPSYTGAKVHSGLLSARYPSNTVHERDNIPLDPASKDHQNSINRFNSPTRHSFYEPYSANPRKYLNVGSPGYFREKVSSPYKYCDQESYSHPYKVPFYHANPSNLPRNPSSSHYYYHQPQFLRHQPHSKNFLNSNSKPSYSFFYMQQRRRHTKEEIETLEQAFKINPMPSKEEKIELSYKTNMEIKHISIWFQNKRQAVKKKKLENTSMSPELQNNDEEIISQKPSFISRKSNAFDIKNLINPDLSHASTNNYSKLDRLSNLYDSSNNNSTKPYSATIESKFSSLINDSIKQSKINKLSSYKYNIPGSAGIPSNYHSTLYSNSKHLPNISTITDPGNNNDCQLTSVSDPQERNRFEFTENKKSNPPTDFRSRYPKLASPSPSPRCKNQDFYQQKNIDNYHFYQDNNLASRRSSQDEYSPLETATYNKIDTNGDLDYDMDPVSNKNYKSYDYFESSPRTVDGQKSSFFSNDTQDEYRDSNNRIDVVKSDSKKITTPIRGSFDCLKPSPRRVKKLKDLLINESYNYAPNDLINSDSYSSRNQPETSSHKYVDYNKSSSESIIINSAKSSPKYNNSYPIISQRTTLVRSESP</sequence>
<feature type="region of interest" description="Disordered" evidence="6">
    <location>
        <begin position="44"/>
        <end position="63"/>
    </location>
</feature>
<reference evidence="8 9" key="1">
    <citation type="submission" date="2017-01" db="EMBL/GenBank/DDBJ databases">
        <authorList>
            <person name="Mah S.A."/>
            <person name="Swanson W.J."/>
            <person name="Moy G.W."/>
            <person name="Vacquier V.D."/>
        </authorList>
    </citation>
    <scope>NUCLEOTIDE SEQUENCE [LARGE SCALE GENOMIC DNA]</scope>
    <source>
        <strain evidence="8 9">GSMNP</strain>
    </source>
</reference>
<accession>A0A1R1XTQ6</accession>
<keyword evidence="3 4" id="KW-0539">Nucleus</keyword>
<dbReference type="CDD" id="cd00086">
    <property type="entry name" value="homeodomain"/>
    <property type="match status" value="1"/>
</dbReference>
<evidence type="ECO:0000256" key="5">
    <source>
        <dbReference type="RuleBase" id="RU000682"/>
    </source>
</evidence>
<evidence type="ECO:0000313" key="8">
    <source>
        <dbReference type="EMBL" id="OMJ18006.1"/>
    </source>
</evidence>
<dbReference type="Gene3D" id="1.10.10.60">
    <property type="entry name" value="Homeodomain-like"/>
    <property type="match status" value="1"/>
</dbReference>
<keyword evidence="1 4" id="KW-0238">DNA-binding</keyword>
<feature type="compositionally biased region" description="Polar residues" evidence="6">
    <location>
        <begin position="592"/>
        <end position="607"/>
    </location>
</feature>
<feature type="region of interest" description="Disordered" evidence="6">
    <location>
        <begin position="422"/>
        <end position="452"/>
    </location>
</feature>
<dbReference type="InterPro" id="IPR001356">
    <property type="entry name" value="HD"/>
</dbReference>
<name>A0A1R1XTQ6_9FUNG</name>
<dbReference type="AlphaFoldDB" id="A0A1R1XTQ6"/>
<proteinExistence type="predicted"/>
<evidence type="ECO:0000256" key="3">
    <source>
        <dbReference type="ARBA" id="ARBA00023242"/>
    </source>
</evidence>
<dbReference type="GO" id="GO:0000981">
    <property type="term" value="F:DNA-binding transcription factor activity, RNA polymerase II-specific"/>
    <property type="evidence" value="ECO:0007669"/>
    <property type="project" value="InterPro"/>
</dbReference>
<gene>
    <name evidence="8" type="ORF">AYI70_g5618</name>
</gene>
<dbReference type="PANTHER" id="PTHR45654">
    <property type="entry name" value="HOMEOBOX-LEUCINE ZIPPER PROTEIN MERISTEM L1"/>
    <property type="match status" value="1"/>
</dbReference>
<dbReference type="GO" id="GO:0005634">
    <property type="term" value="C:nucleus"/>
    <property type="evidence" value="ECO:0007669"/>
    <property type="project" value="UniProtKB-SubCell"/>
</dbReference>
<feature type="domain" description="Homeobox" evidence="7">
    <location>
        <begin position="210"/>
        <end position="266"/>
    </location>
</feature>
<dbReference type="Pfam" id="PF00046">
    <property type="entry name" value="Homeodomain"/>
    <property type="match status" value="1"/>
</dbReference>
<dbReference type="SUPFAM" id="SSF46689">
    <property type="entry name" value="Homeodomain-like"/>
    <property type="match status" value="1"/>
</dbReference>